<gene>
    <name evidence="1" type="ORF">N8T08_002350</name>
</gene>
<sequence length="2168" mass="243402">MAPKRKSTTQNTTSSSSSSKRPRLTTNRTKPRPKTTTPNPQKGWPKTASERLLYGFRDPVEYDVAVDENTPELIRSWPYDGKKAYKTRLAEGLPPMHDLDEIYRSMTSRALELGFAKVLEYLGGRALRVATVCSGTESPLLALEMVRGQLEKHFGMTLKFRHLFSAEIVPFKQAYIERNFHPRYMFRDVNELKDRVAKTAYGSLEKVPKNVDLLVAGFSCVDFSGLNNNRKQLDEQGESGGTFWAIIRHARVYRPRMIILENVNTAPWGMIVQYLAEIDYLGIHVGVDTKAYYLPQTRERGYMLCVDMKRMQDRGLTEAIKGWPELVGSFRRPASSPIGMFTLSADNKRLEQIERDMAARQAAATTRSNVGWAKYQLRHHYYRVGNDLGHKRPVTRFQDNGARQMLDFCWKIFCGVIPERVIDTIDCNFLRKLQKEGYDMNYKERCLELSQGIDRDTDNRSYGIIGCITPSGIPYLTTRGGPLCGIEALALQGLPVNKLILTRESQRDLQDLAGNAMSSTVVCAAILAGLIIGHTVFEKGERSPSPKCSTSKAKRLTFKGSVLLARGKHVVPRSNDFFIIGTILERAARSARLCVCEKQSAVRQDILKCKLCEHTACAGCAGNPSHSYTSLKVIRNLPSDFVTDLRKIIPSRLMVSGITTENYSGLRNDRSVICPSVIWEDYLAAVMRTVGDELRFSEITRGTAWVVSYASNHSALNLVIDPAGGLEWRLFAKALETEPARSVNREILAKPIARMKVASPSLFGGTWQVCAPLSSSLDLIFKPAGVKVPTYEAVCGLQGEGIPSSKVWSEIVVQGSDEDMSSLEIDVRGTYTLLPECGTASAALHKKEASENRPAVYLFLDPTKLGEPKYDSFVFALEHARDPSYAPRLTLAEVAHTWRPSRQPEAHQESVRTYYRKWVDVETIFLQPYSSDTPITFTGPEPGHIISIDHTECSRQNITLLSFSAPSATIGSFGTVGPWEAMSPLDSHAELRDFAWLLLRVTTSTGYEHWSRVIQKQAWNSDDKFSGCTVCTPQKPAMVWSCSTRGLIKACEDPRDAALYERQLKSKPVPFLVFRRVDEANFVNLRVTLNVQTLLHQAYNKLLGSSTIGSASFHWRLVPNAHDTRNLVFSKFELGNNDADPESIQPPNFRITLRPEQLRSLFWMIKQEGDGIEPFVEEEVEEALLPELMWRAEAKVSAPKTIRGGLVADDVGYGKTAIILGLIDAQSRRDSVPRPAPTKGFIPSKATLILTPRTIFTQWMLEITKFLGAEYKVLCLNKSSDLDTLTIHEVQEADIVLMAWEVLGDRKYYRKMQMFTGMPRVPQPEGRNFVDWFSETHQSLTEQVDTLINQGPSAFLDSLEARRRRLRNTTANFTYTPSKRLRGRHYAEANADQSRDAGIDVEYAVISSADEESDTDDGRDPDTLRSKISQRVQLQPLRTFAPPKRKKKGETEEKDVEGEAANEEANEETAQAESDRDDTEYEDIDAPSGQNVATSSHEDADPNRKDVDRKRKTVKTGSKGQKGDAGATSGPPTARKSTQRLFWSDREGFGIDRRTKDQDWDTMKNLTIHAFSFERLVIDEFTYVRVEPKPIAALQARARWVLSGTPPLNNFADVNTIAPLLGVHLGIDDDDMKSHNNLRKLKKKIQSDAEVFQAYRAPRSEAWHRNRHEHAQTFLDRFGRKNVPRIGGIPITEHFILVTLLPAETAIYYELHRQLLGLDEQIIRGSRSKLGSERTTRVDEIINSSNSANEALLKRCTTLALSNQWKNGKPEATTCKSLIETRQDQIAAAVEIFAMEVKLAIWLLGKADENEPHFAKFTRSVRKHEFGDDTVTAKAEVVIQQAFLDQTEEDWKLFFADPEQVAKPTGEAAAGKTNERAGGGAQKNKKKEDKLPALPDRPEKKEEIHAVLRRTVANVRSYLAEWVMRARALRFLEAMHRVQANLELNCDGCQKRNLSPGEITILGSCGHSICSGCALKFNASEECVLPTCQGAAKKNNFIDASELGGNDEDISARYGGTKMDKLIEIIENIPQGEKALLFIQFEEIMKVTSKALTLAKIKHTAIFADDKASTKKLERYLIEGFGESRVLMLMLGNEMAAGLNLQEANHIVFLSPMLAETQYNYESTMIQATGRARRYGQTKHVHVYHILARRTVDVSIFQYRRASVLGKG</sequence>
<evidence type="ECO:0000313" key="2">
    <source>
        <dbReference type="Proteomes" id="UP001177260"/>
    </source>
</evidence>
<keyword evidence="2" id="KW-1185">Reference proteome</keyword>
<proteinExistence type="predicted"/>
<comment type="caution">
    <text evidence="1">The sequence shown here is derived from an EMBL/GenBank/DDBJ whole genome shotgun (WGS) entry which is preliminary data.</text>
</comment>
<name>A0ACC3B9E0_9EURO</name>
<dbReference type="EMBL" id="JAOPJF010000014">
    <property type="protein sequence ID" value="KAK1147022.1"/>
    <property type="molecule type" value="Genomic_DNA"/>
</dbReference>
<reference evidence="1 2" key="1">
    <citation type="journal article" date="2023" name="ACS Omega">
        <title>Identification of the Neoaspergillic Acid Biosynthesis Gene Cluster by Establishing an In Vitro CRISPR-Ribonucleoprotein Genetic System in Aspergillus melleus.</title>
        <authorList>
            <person name="Yuan B."/>
            <person name="Grau M.F."/>
            <person name="Murata R.M."/>
            <person name="Torok T."/>
            <person name="Venkateswaran K."/>
            <person name="Stajich J.E."/>
            <person name="Wang C.C.C."/>
        </authorList>
    </citation>
    <scope>NUCLEOTIDE SEQUENCE [LARGE SCALE GENOMIC DNA]</scope>
    <source>
        <strain evidence="1 2">IMV 1140</strain>
    </source>
</reference>
<organism evidence="1 2">
    <name type="scientific">Aspergillus melleus</name>
    <dbReference type="NCBI Taxonomy" id="138277"/>
    <lineage>
        <taxon>Eukaryota</taxon>
        <taxon>Fungi</taxon>
        <taxon>Dikarya</taxon>
        <taxon>Ascomycota</taxon>
        <taxon>Pezizomycotina</taxon>
        <taxon>Eurotiomycetes</taxon>
        <taxon>Eurotiomycetidae</taxon>
        <taxon>Eurotiales</taxon>
        <taxon>Aspergillaceae</taxon>
        <taxon>Aspergillus</taxon>
        <taxon>Aspergillus subgen. Circumdati</taxon>
    </lineage>
</organism>
<evidence type="ECO:0000313" key="1">
    <source>
        <dbReference type="EMBL" id="KAK1147022.1"/>
    </source>
</evidence>
<protein>
    <submittedName>
        <fullName evidence="1">Uncharacterized protein</fullName>
    </submittedName>
</protein>
<accession>A0ACC3B9E0</accession>
<dbReference type="Proteomes" id="UP001177260">
    <property type="component" value="Unassembled WGS sequence"/>
</dbReference>